<dbReference type="PANTHER" id="PTHR46056">
    <property type="entry name" value="LONG-CHAIN-ALCOHOL OXIDASE"/>
    <property type="match status" value="1"/>
</dbReference>
<dbReference type="EMBL" id="QNRQ01000004">
    <property type="protein sequence ID" value="RBP39993.1"/>
    <property type="molecule type" value="Genomic_DNA"/>
</dbReference>
<accession>A0A366HCB4</accession>
<evidence type="ECO:0000259" key="6">
    <source>
        <dbReference type="Pfam" id="PF05199"/>
    </source>
</evidence>
<evidence type="ECO:0000256" key="2">
    <source>
        <dbReference type="ARBA" id="ARBA00022630"/>
    </source>
</evidence>
<reference evidence="7 8" key="1">
    <citation type="submission" date="2018-06" db="EMBL/GenBank/DDBJ databases">
        <title>Genomic Encyclopedia of Type Strains, Phase IV (KMG-IV): sequencing the most valuable type-strain genomes for metagenomic binning, comparative biology and taxonomic classification.</title>
        <authorList>
            <person name="Goeker M."/>
        </authorList>
    </citation>
    <scope>NUCLEOTIDE SEQUENCE [LARGE SCALE GENOMIC DNA]</scope>
    <source>
        <strain evidence="7 8">DSM 25520</strain>
    </source>
</reference>
<evidence type="ECO:0000256" key="3">
    <source>
        <dbReference type="ARBA" id="ARBA00022827"/>
    </source>
</evidence>
<evidence type="ECO:0000313" key="7">
    <source>
        <dbReference type="EMBL" id="RBP39993.1"/>
    </source>
</evidence>
<dbReference type="RefSeq" id="WP_113932965.1">
    <property type="nucleotide sequence ID" value="NZ_JACCEU010000005.1"/>
</dbReference>
<dbReference type="PANTHER" id="PTHR46056:SF12">
    <property type="entry name" value="LONG-CHAIN-ALCOHOL OXIDASE"/>
    <property type="match status" value="1"/>
</dbReference>
<evidence type="ECO:0000259" key="5">
    <source>
        <dbReference type="Pfam" id="PF00732"/>
    </source>
</evidence>
<dbReference type="Pfam" id="PF05199">
    <property type="entry name" value="GMC_oxred_C"/>
    <property type="match status" value="1"/>
</dbReference>
<dbReference type="SUPFAM" id="SSF51905">
    <property type="entry name" value="FAD/NAD(P)-binding domain"/>
    <property type="match status" value="1"/>
</dbReference>
<proteinExistence type="inferred from homology"/>
<dbReference type="GO" id="GO:0050660">
    <property type="term" value="F:flavin adenine dinucleotide binding"/>
    <property type="evidence" value="ECO:0007669"/>
    <property type="project" value="InterPro"/>
</dbReference>
<sequence length="587" mass="64794">MATRLKPVDVVLVGFGWTASIIAQELTEEGVQVLALERGVDRATVPDFATTHIQDELKYAVRNGLFQAPMRETLTFRNTRDQVALPMRHLGSFRPGAGVGGAGVHWNGQTWRFLPDDFIWRSHTEERYGAGFIPADLTIQDWGVTYDDLEPYYDRFEYLCGVSGKAGNLQGSKQSEGNPFEGARKREYPLPPLERSVGSLMFDKAAKEMGYQPFAAPAANTSRPYLNPLGVQMGQCTYCGFCEWFGCGNYSKASPQSTILPVLLKKDNFSYRTGCDVTKVLLDNTGKKAKSVIYRDLEGREYEQPAQLVILCAFAQHNVHLLLLSGIGEPYNPFTNTGVTGRNYAYQITSSVEAFVDELINPYMGAGALGQAIDEFNGDNFDHGPEGFIGGGYIALWTTGGRPILQHHLPKDAPKWGAGWKKAMAENYLKSVAISTHGSVVSQRGAYLDLDPNYKDIYGNPMLRLTFDFHANDYKMSAFLTDKAEGIAKAMKPRSIDVKKRKGPYSIIPYQTTHNTGGAVMGDDPRTSVVNRYLQSWDVHNVFVVGACNFPQNAGYNPTGTVGALAYWAADAIRSMYLKNPGPLVQA</sequence>
<dbReference type="InterPro" id="IPR000172">
    <property type="entry name" value="GMC_OxRdtase_N"/>
</dbReference>
<keyword evidence="2" id="KW-0285">Flavoprotein</keyword>
<dbReference type="Gene3D" id="3.50.50.60">
    <property type="entry name" value="FAD/NAD(P)-binding domain"/>
    <property type="match status" value="2"/>
</dbReference>
<evidence type="ECO:0000313" key="8">
    <source>
        <dbReference type="Proteomes" id="UP000253628"/>
    </source>
</evidence>
<keyword evidence="3" id="KW-0274">FAD</keyword>
<organism evidence="7 8">
    <name type="scientific">Eoetvoesiella caeni</name>
    <dbReference type="NCBI Taxonomy" id="645616"/>
    <lineage>
        <taxon>Bacteria</taxon>
        <taxon>Pseudomonadati</taxon>
        <taxon>Pseudomonadota</taxon>
        <taxon>Betaproteobacteria</taxon>
        <taxon>Burkholderiales</taxon>
        <taxon>Alcaligenaceae</taxon>
        <taxon>Eoetvoesiella</taxon>
    </lineage>
</organism>
<evidence type="ECO:0000256" key="1">
    <source>
        <dbReference type="ARBA" id="ARBA00010790"/>
    </source>
</evidence>
<dbReference type="OrthoDB" id="9787779at2"/>
<feature type="domain" description="Glucose-methanol-choline oxidoreductase N-terminal" evidence="5">
    <location>
        <begin position="228"/>
        <end position="332"/>
    </location>
</feature>
<evidence type="ECO:0000256" key="4">
    <source>
        <dbReference type="ARBA" id="ARBA00023002"/>
    </source>
</evidence>
<dbReference type="Pfam" id="PF00732">
    <property type="entry name" value="GMC_oxred_N"/>
    <property type="match status" value="1"/>
</dbReference>
<dbReference type="Proteomes" id="UP000253628">
    <property type="component" value="Unassembled WGS sequence"/>
</dbReference>
<dbReference type="AlphaFoldDB" id="A0A366HCB4"/>
<gene>
    <name evidence="7" type="ORF">DFR37_10488</name>
</gene>
<dbReference type="InterPro" id="IPR036188">
    <property type="entry name" value="FAD/NAD-bd_sf"/>
</dbReference>
<keyword evidence="8" id="KW-1185">Reference proteome</keyword>
<keyword evidence="4" id="KW-0560">Oxidoreductase</keyword>
<dbReference type="GO" id="GO:0016614">
    <property type="term" value="F:oxidoreductase activity, acting on CH-OH group of donors"/>
    <property type="evidence" value="ECO:0007669"/>
    <property type="project" value="InterPro"/>
</dbReference>
<feature type="domain" description="Glucose-methanol-choline oxidoreductase C-terminal" evidence="6">
    <location>
        <begin position="449"/>
        <end position="566"/>
    </location>
</feature>
<name>A0A366HCB4_9BURK</name>
<comment type="similarity">
    <text evidence="1">Belongs to the GMC oxidoreductase family.</text>
</comment>
<dbReference type="InterPro" id="IPR007867">
    <property type="entry name" value="GMC_OxRtase_C"/>
</dbReference>
<comment type="caution">
    <text evidence="7">The sequence shown here is derived from an EMBL/GenBank/DDBJ whole genome shotgun (WGS) entry which is preliminary data.</text>
</comment>
<protein>
    <submittedName>
        <fullName evidence="7">Gluconate 2-dehydrogenase alpha chain</fullName>
    </submittedName>
</protein>